<reference evidence="3 4" key="1">
    <citation type="submission" date="2020-04" db="EMBL/GenBank/DDBJ databases">
        <title>Paenibacillus algicola sp. nov., a novel marine bacterium producing alginate lyase.</title>
        <authorList>
            <person name="Huang H."/>
        </authorList>
    </citation>
    <scope>NUCLEOTIDE SEQUENCE [LARGE SCALE GENOMIC DNA]</scope>
    <source>
        <strain evidence="3 4">L7-75</strain>
    </source>
</reference>
<organism evidence="3 4">
    <name type="scientific">Paenibacillus lemnae</name>
    <dbReference type="NCBI Taxonomy" id="1330551"/>
    <lineage>
        <taxon>Bacteria</taxon>
        <taxon>Bacillati</taxon>
        <taxon>Bacillota</taxon>
        <taxon>Bacilli</taxon>
        <taxon>Bacillales</taxon>
        <taxon>Paenibacillaceae</taxon>
        <taxon>Paenibacillus</taxon>
    </lineage>
</organism>
<dbReference type="EMBL" id="JABBPN010000010">
    <property type="protein sequence ID" value="NMO96492.1"/>
    <property type="molecule type" value="Genomic_DNA"/>
</dbReference>
<feature type="transmembrane region" description="Helical" evidence="1">
    <location>
        <begin position="325"/>
        <end position="348"/>
    </location>
</feature>
<evidence type="ECO:0000259" key="2">
    <source>
        <dbReference type="Pfam" id="PF07670"/>
    </source>
</evidence>
<sequence>MNKGKSASRTSGMWMTITLGAAAFLLVIAVVGGSEPVFQASIQALKLWWNIVFPALLPFLVLAEILIAFGWAQGLGVLLDPFMRRVFHLPGSAGWVLVTGMTAGFPAGAQAAASALQQGSLMPQDTHRLVSLSHFCNPMTILVVIGSGLLHQPDAGYLLLCTHWISGLLAAWLFTLKDRYVHSGSSYPVSGQQTAQGSVLIRAVHAAEEARNRDGRSFGRLLGDSVTRSVQTLMVTGGYIIIFAVMVQIVTMYLPFISTLAASGLLELYAGARNWSETPFIHSGALQLAALSALLAWSGISAQLQTLSTIKAVSSTWGPFIMSRLLHAVLAFGLTLILWKPVLAPVSILPAFGEVPGHQSGHDPSFDLWHGLLMLLQWQIMIFAGLILLFITMSRMFIKRTP</sequence>
<dbReference type="InterPro" id="IPR011642">
    <property type="entry name" value="Gate_dom"/>
</dbReference>
<dbReference type="RefSeq" id="WP_169505282.1">
    <property type="nucleotide sequence ID" value="NZ_JABBPN010000010.1"/>
</dbReference>
<keyword evidence="1" id="KW-1133">Transmembrane helix</keyword>
<name>A0A848M8T6_PAELE</name>
<evidence type="ECO:0000256" key="1">
    <source>
        <dbReference type="SAM" id="Phobius"/>
    </source>
</evidence>
<keyword evidence="4" id="KW-1185">Reference proteome</keyword>
<keyword evidence="1" id="KW-0472">Membrane</keyword>
<feature type="transmembrane region" description="Helical" evidence="1">
    <location>
        <begin position="238"/>
        <end position="265"/>
    </location>
</feature>
<feature type="transmembrane region" description="Helical" evidence="1">
    <location>
        <begin position="285"/>
        <end position="304"/>
    </location>
</feature>
<feature type="domain" description="Nucleoside transporter/FeoB GTPase Gate" evidence="2">
    <location>
        <begin position="52"/>
        <end position="139"/>
    </location>
</feature>
<feature type="transmembrane region" description="Helical" evidence="1">
    <location>
        <begin position="129"/>
        <end position="150"/>
    </location>
</feature>
<dbReference type="AlphaFoldDB" id="A0A848M8T6"/>
<feature type="transmembrane region" description="Helical" evidence="1">
    <location>
        <begin position="156"/>
        <end position="176"/>
    </location>
</feature>
<dbReference type="Proteomes" id="UP000565468">
    <property type="component" value="Unassembled WGS sequence"/>
</dbReference>
<dbReference type="Pfam" id="PF07670">
    <property type="entry name" value="Gate"/>
    <property type="match status" value="1"/>
</dbReference>
<feature type="transmembrane region" description="Helical" evidence="1">
    <location>
        <begin position="55"/>
        <end position="79"/>
    </location>
</feature>
<protein>
    <submittedName>
        <fullName evidence="3">Nucleoside recognition protein</fullName>
    </submittedName>
</protein>
<gene>
    <name evidence="3" type="ORF">HII30_11985</name>
</gene>
<comment type="caution">
    <text evidence="3">The sequence shown here is derived from an EMBL/GenBank/DDBJ whole genome shotgun (WGS) entry which is preliminary data.</text>
</comment>
<keyword evidence="1" id="KW-0812">Transmembrane</keyword>
<evidence type="ECO:0000313" key="4">
    <source>
        <dbReference type="Proteomes" id="UP000565468"/>
    </source>
</evidence>
<evidence type="ECO:0000313" key="3">
    <source>
        <dbReference type="EMBL" id="NMO96492.1"/>
    </source>
</evidence>
<proteinExistence type="predicted"/>
<feature type="transmembrane region" description="Helical" evidence="1">
    <location>
        <begin position="368"/>
        <end position="391"/>
    </location>
</feature>
<accession>A0A848M8T6</accession>